<organism evidence="1">
    <name type="scientific">marine sediment metagenome</name>
    <dbReference type="NCBI Taxonomy" id="412755"/>
    <lineage>
        <taxon>unclassified sequences</taxon>
        <taxon>metagenomes</taxon>
        <taxon>ecological metagenomes</taxon>
    </lineage>
</organism>
<dbReference type="AlphaFoldDB" id="A0A0F9HU78"/>
<protein>
    <recommendedName>
        <fullName evidence="2">HNH nuclease domain-containing protein</fullName>
    </recommendedName>
</protein>
<evidence type="ECO:0000313" key="1">
    <source>
        <dbReference type="EMBL" id="KKM06712.1"/>
    </source>
</evidence>
<accession>A0A0F9HU78</accession>
<dbReference type="InterPro" id="IPR010373">
    <property type="entry name" value="DUF968"/>
</dbReference>
<evidence type="ECO:0008006" key="2">
    <source>
        <dbReference type="Google" id="ProtNLM"/>
    </source>
</evidence>
<dbReference type="EMBL" id="LAZR01015930">
    <property type="protein sequence ID" value="KKM06712.1"/>
    <property type="molecule type" value="Genomic_DNA"/>
</dbReference>
<comment type="caution">
    <text evidence="1">The sequence shown here is derived from an EMBL/GenBank/DDBJ whole genome shotgun (WGS) entry which is preliminary data.</text>
</comment>
<dbReference type="Gene3D" id="3.30.40.190">
    <property type="match status" value="1"/>
</dbReference>
<dbReference type="Pfam" id="PF06147">
    <property type="entry name" value="DUF968"/>
    <property type="match status" value="1"/>
</dbReference>
<proteinExistence type="predicted"/>
<reference evidence="1" key="1">
    <citation type="journal article" date="2015" name="Nature">
        <title>Complex archaea that bridge the gap between prokaryotes and eukaryotes.</title>
        <authorList>
            <person name="Spang A."/>
            <person name="Saw J.H."/>
            <person name="Jorgensen S.L."/>
            <person name="Zaremba-Niedzwiedzka K."/>
            <person name="Martijn J."/>
            <person name="Lind A.E."/>
            <person name="van Eijk R."/>
            <person name="Schleper C."/>
            <person name="Guy L."/>
            <person name="Ettema T.J."/>
        </authorList>
    </citation>
    <scope>NUCLEOTIDE SEQUENCE</scope>
</reference>
<sequence>MRAKIDKSVLAIPEPKRMRSKAHLRFVATMPCVVCGLRPVQVHHVKHLQPRARGLKVSDEFTVPLCQGHHRLVEAASGYEAFWWACQHVDVEAAMRNLWERGPGK</sequence>
<name>A0A0F9HU78_9ZZZZ</name>
<gene>
    <name evidence="1" type="ORF">LCGC14_1741210</name>
</gene>